<reference evidence="3" key="1">
    <citation type="submission" date="2022-11" db="UniProtKB">
        <authorList>
            <consortium name="WormBaseParasite"/>
        </authorList>
    </citation>
    <scope>IDENTIFICATION</scope>
</reference>
<dbReference type="Proteomes" id="UP000887574">
    <property type="component" value="Unplaced"/>
</dbReference>
<name>A0A915DQE4_9BILA</name>
<evidence type="ECO:0000313" key="3">
    <source>
        <dbReference type="WBParaSite" id="jg21810"/>
    </source>
</evidence>
<protein>
    <submittedName>
        <fullName evidence="3">Uncharacterized protein</fullName>
    </submittedName>
</protein>
<dbReference type="AlphaFoldDB" id="A0A915DQE4"/>
<organism evidence="2 3">
    <name type="scientific">Ditylenchus dipsaci</name>
    <dbReference type="NCBI Taxonomy" id="166011"/>
    <lineage>
        <taxon>Eukaryota</taxon>
        <taxon>Metazoa</taxon>
        <taxon>Ecdysozoa</taxon>
        <taxon>Nematoda</taxon>
        <taxon>Chromadorea</taxon>
        <taxon>Rhabditida</taxon>
        <taxon>Tylenchina</taxon>
        <taxon>Tylenchomorpha</taxon>
        <taxon>Sphaerularioidea</taxon>
        <taxon>Anguinidae</taxon>
        <taxon>Anguininae</taxon>
        <taxon>Ditylenchus</taxon>
    </lineage>
</organism>
<keyword evidence="2" id="KW-1185">Reference proteome</keyword>
<evidence type="ECO:0000256" key="1">
    <source>
        <dbReference type="SAM" id="SignalP"/>
    </source>
</evidence>
<sequence>MGTSVFPAVPLFVAISSWICSSLAEAQLIPRILLFNDPKYSSVSVSPDGFNVAFLAPNEFGISNVYTKCKTCKYVTPVTFENRRHITGYQFTGVTNILLYHQDNDGDENFRLFKINITNPSQFNQVYTVSDKPGVKALVIGNNLKDSRVLIGLNDENPAYHNVYELDLYTNQMRMIFHNQRFPG</sequence>
<dbReference type="SUPFAM" id="SSF82171">
    <property type="entry name" value="DPP6 N-terminal domain-like"/>
    <property type="match status" value="1"/>
</dbReference>
<dbReference type="WBParaSite" id="jg21810">
    <property type="protein sequence ID" value="jg21810"/>
    <property type="gene ID" value="jg21810"/>
</dbReference>
<feature type="chain" id="PRO_5036858151" evidence="1">
    <location>
        <begin position="27"/>
        <end position="184"/>
    </location>
</feature>
<evidence type="ECO:0000313" key="2">
    <source>
        <dbReference type="Proteomes" id="UP000887574"/>
    </source>
</evidence>
<accession>A0A915DQE4</accession>
<keyword evidence="1" id="KW-0732">Signal</keyword>
<feature type="signal peptide" evidence="1">
    <location>
        <begin position="1"/>
        <end position="26"/>
    </location>
</feature>
<proteinExistence type="predicted"/>